<name>Q849E4_STRVN</name>
<keyword evidence="1" id="KW-0614">Plasmid</keyword>
<gene>
    <name evidence="1" type="primary">pSV2.96c</name>
</gene>
<reference evidence="1" key="2">
    <citation type="submission" date="2002-12" db="EMBL/GenBank/DDBJ databases">
        <title>Complete nucleotide sequence of the linear plasmid pSV2 from Streptomyces violaceoruber SANK95570.</title>
        <authorList>
            <person name="Spatz K."/>
            <person name="Scholz C.J."/>
            <person name="Redenbach M."/>
        </authorList>
    </citation>
    <scope>NUCLEOTIDE SEQUENCE</scope>
    <source>
        <strain evidence="1">SANK95570</strain>
        <plasmid evidence="1">pSV2</plasmid>
    </source>
</reference>
<evidence type="ECO:0000313" key="1">
    <source>
        <dbReference type="EMBL" id="AAO50180.1"/>
    </source>
</evidence>
<geneLocation type="plasmid" evidence="1">
    <name>pSV2</name>
</geneLocation>
<protein>
    <submittedName>
        <fullName evidence="1">Uncharacterized protein</fullName>
    </submittedName>
</protein>
<reference evidence="1" key="1">
    <citation type="journal article" date="2002" name="FEMS Microbiol. Lett.">
        <title>Characterization of the Streptomyces violaceoruber SANK95570 plasmids pSV1 and pSV2.</title>
        <authorList>
            <person name="Spatz K."/>
            <person name="Kohn H."/>
            <person name="Redenbach M."/>
        </authorList>
    </citation>
    <scope>NUCLEOTIDE SEQUENCE</scope>
    <source>
        <strain evidence="1">SANK95570</strain>
        <plasmid evidence="1">pSV2</plasmid>
    </source>
</reference>
<accession>Q849E4</accession>
<dbReference type="AlphaFoldDB" id="Q849E4"/>
<organism evidence="1">
    <name type="scientific">Streptomyces violaceoruber</name>
    <dbReference type="NCBI Taxonomy" id="1935"/>
    <lineage>
        <taxon>Bacteria</taxon>
        <taxon>Bacillati</taxon>
        <taxon>Actinomycetota</taxon>
        <taxon>Actinomycetes</taxon>
        <taxon>Kitasatosporales</taxon>
        <taxon>Streptomycetaceae</taxon>
        <taxon>Streptomyces</taxon>
        <taxon>Streptomyces violaceoruber group</taxon>
    </lineage>
</organism>
<sequence>MKPSDPAEYHTPRWQSTTCFRDAQAKARPGRVATVAGAIANWIRVQVRLAADGASIAATASGWVLRASLCQPASRTWRSPTEPGQKFGQRVWSRRLSLWTTMTGRLAGR</sequence>
<dbReference type="EMBL" id="AY211023">
    <property type="protein sequence ID" value="AAO50180.1"/>
    <property type="molecule type" value="Genomic_DNA"/>
</dbReference>
<proteinExistence type="predicted"/>